<keyword evidence="1" id="KW-0472">Membrane</keyword>
<keyword evidence="1" id="KW-0812">Transmembrane</keyword>
<dbReference type="KEGG" id="sdi:SDIMI_v3c00860"/>
<protein>
    <recommendedName>
        <fullName evidence="4">Transmembrane protein</fullName>
    </recommendedName>
</protein>
<keyword evidence="3" id="KW-1185">Reference proteome</keyword>
<evidence type="ECO:0000313" key="3">
    <source>
        <dbReference type="Proteomes" id="UP000014983"/>
    </source>
</evidence>
<feature type="transmembrane region" description="Helical" evidence="1">
    <location>
        <begin position="43"/>
        <end position="65"/>
    </location>
</feature>
<keyword evidence="1" id="KW-1133">Transmembrane helix</keyword>
<reference evidence="2 3" key="1">
    <citation type="journal article" date="2013" name="Genome Biol. Evol.">
        <title>Comparison of metabolic capacities and inference of gene content evolution in mosquito-associated Spiroplasma diminutum and S. taiwanense.</title>
        <authorList>
            <person name="Lo W.S."/>
            <person name="Ku C."/>
            <person name="Chen L.L."/>
            <person name="Chang T.H."/>
            <person name="Kuo C.H."/>
        </authorList>
    </citation>
    <scope>NUCLEOTIDE SEQUENCE [LARGE SCALE GENOMIC DNA]</scope>
    <source>
        <strain evidence="2">CUAS-1</strain>
    </source>
</reference>
<dbReference type="Proteomes" id="UP000014983">
    <property type="component" value="Chromosome"/>
</dbReference>
<sequence length="183" mass="21607">MDFKIIKKDLRKPILWFGSITLSLIVIFSIILLSLPLSTKNKISLFCQINLNFILVYLISTLTNLSKSSISLFYNMEITTNLESKEQELNVIKNRFIIIFISIFTVGAFFIELTSGSMINKVSWSENAKEVWWIFFILFFINYIYLYLFFETTRYLISENLEFKKSYLNFLNNPPKKEVPLKD</sequence>
<dbReference type="PATRIC" id="fig|1276221.3.peg.86"/>
<name>S5MIP2_9MOLU</name>
<dbReference type="OrthoDB" id="389612at2"/>
<organism evidence="2 3">
    <name type="scientific">Spiroplasma diminutum CUAS-1</name>
    <dbReference type="NCBI Taxonomy" id="1276221"/>
    <lineage>
        <taxon>Bacteria</taxon>
        <taxon>Bacillati</taxon>
        <taxon>Mycoplasmatota</taxon>
        <taxon>Mollicutes</taxon>
        <taxon>Entomoplasmatales</taxon>
        <taxon>Spiroplasmataceae</taxon>
        <taxon>Spiroplasma</taxon>
    </lineage>
</organism>
<accession>S5MIP2</accession>
<feature type="transmembrane region" description="Helical" evidence="1">
    <location>
        <begin position="131"/>
        <end position="150"/>
    </location>
</feature>
<dbReference type="HOGENOM" id="CLU_1460415_0_0_14"/>
<evidence type="ECO:0008006" key="4">
    <source>
        <dbReference type="Google" id="ProtNLM"/>
    </source>
</evidence>
<dbReference type="InParanoid" id="S5MIP2"/>
<feature type="transmembrane region" description="Helical" evidence="1">
    <location>
        <begin position="96"/>
        <end position="119"/>
    </location>
</feature>
<gene>
    <name evidence="2" type="ORF">SDIMI_v3c00860</name>
</gene>
<evidence type="ECO:0000256" key="1">
    <source>
        <dbReference type="SAM" id="Phobius"/>
    </source>
</evidence>
<dbReference type="RefSeq" id="WP_020836023.1">
    <property type="nucleotide sequence ID" value="NC_021833.1"/>
</dbReference>
<evidence type="ECO:0000313" key="2">
    <source>
        <dbReference type="EMBL" id="AGR41790.1"/>
    </source>
</evidence>
<proteinExistence type="predicted"/>
<dbReference type="EMBL" id="CP005076">
    <property type="protein sequence ID" value="AGR41790.1"/>
    <property type="molecule type" value="Genomic_DNA"/>
</dbReference>
<dbReference type="AlphaFoldDB" id="S5MIP2"/>
<feature type="transmembrane region" description="Helical" evidence="1">
    <location>
        <begin position="14"/>
        <end position="37"/>
    </location>
</feature>